<dbReference type="OrthoDB" id="407127at2759"/>
<keyword evidence="2" id="KW-1185">Reference proteome</keyword>
<evidence type="ECO:0000313" key="1">
    <source>
        <dbReference type="EMBL" id="EFN54979.1"/>
    </source>
</evidence>
<dbReference type="OMA" id="VNRIFIC"/>
<accession>E1ZGQ8</accession>
<proteinExistence type="predicted"/>
<name>E1ZGQ8_CHLVA</name>
<dbReference type="InParanoid" id="E1ZGQ8"/>
<dbReference type="PANTHER" id="PTHR35759:SF1">
    <property type="entry name" value="OS07G0673000 PROTEIN"/>
    <property type="match status" value="1"/>
</dbReference>
<dbReference type="AlphaFoldDB" id="E1ZGQ8"/>
<dbReference type="KEGG" id="cvr:CHLNCDRAFT_134769"/>
<dbReference type="RefSeq" id="XP_005847081.1">
    <property type="nucleotide sequence ID" value="XM_005847019.1"/>
</dbReference>
<dbReference type="FunCoup" id="E1ZGQ8">
    <property type="interactions" value="187"/>
</dbReference>
<evidence type="ECO:0000313" key="2">
    <source>
        <dbReference type="Proteomes" id="UP000008141"/>
    </source>
</evidence>
<organism evidence="2">
    <name type="scientific">Chlorella variabilis</name>
    <name type="common">Green alga</name>
    <dbReference type="NCBI Taxonomy" id="554065"/>
    <lineage>
        <taxon>Eukaryota</taxon>
        <taxon>Viridiplantae</taxon>
        <taxon>Chlorophyta</taxon>
        <taxon>core chlorophytes</taxon>
        <taxon>Trebouxiophyceae</taxon>
        <taxon>Chlorellales</taxon>
        <taxon>Chlorellaceae</taxon>
        <taxon>Chlorella clade</taxon>
        <taxon>Chlorella</taxon>
    </lineage>
</organism>
<dbReference type="PANTHER" id="PTHR35759">
    <property type="entry name" value="BNAA09G03860D PROTEIN"/>
    <property type="match status" value="1"/>
</dbReference>
<dbReference type="Proteomes" id="UP000008141">
    <property type="component" value="Unassembled WGS sequence"/>
</dbReference>
<protein>
    <submittedName>
        <fullName evidence="1">Uncharacterized protein</fullName>
    </submittedName>
</protein>
<dbReference type="GeneID" id="17354495"/>
<dbReference type="EMBL" id="GL433846">
    <property type="protein sequence ID" value="EFN54979.1"/>
    <property type="molecule type" value="Genomic_DNA"/>
</dbReference>
<dbReference type="STRING" id="554065.E1ZGQ8"/>
<gene>
    <name evidence="1" type="ORF">CHLNCDRAFT_134769</name>
</gene>
<reference evidence="1 2" key="1">
    <citation type="journal article" date="2010" name="Plant Cell">
        <title>The Chlorella variabilis NC64A genome reveals adaptation to photosymbiosis, coevolution with viruses, and cryptic sex.</title>
        <authorList>
            <person name="Blanc G."/>
            <person name="Duncan G."/>
            <person name="Agarkova I."/>
            <person name="Borodovsky M."/>
            <person name="Gurnon J."/>
            <person name="Kuo A."/>
            <person name="Lindquist E."/>
            <person name="Lucas S."/>
            <person name="Pangilinan J."/>
            <person name="Polle J."/>
            <person name="Salamov A."/>
            <person name="Terry A."/>
            <person name="Yamada T."/>
            <person name="Dunigan D.D."/>
            <person name="Grigoriev I.V."/>
            <person name="Claverie J.M."/>
            <person name="Van Etten J.L."/>
        </authorList>
    </citation>
    <scope>NUCLEOTIDE SEQUENCE [LARGE SCALE GENOMIC DNA]</scope>
    <source>
        <strain evidence="1 2">NC64A</strain>
    </source>
</reference>
<dbReference type="eggNOG" id="ENOG502QQRP">
    <property type="taxonomic scope" value="Eukaryota"/>
</dbReference>
<sequence length="258" mass="27895">MGQAGAAPVLDPQALQRAELGARVLRHLAGIDQSPELADGIKVLPVLLEPPRAWHTLTAGVAEHGVAAFRGSLSPRRYPIPRFHTLAHCACQLTSSSGGRRFRAKPINLFLALLFEQIPAAVALAGLPPVRLDRYDLHHGHLLYAPSCEQLGLLLHAREYPATHAERFDVSLGNCQADSSLEFDEAGMDHRNIVWIGGRLACLDVSAPALRPLLMPGLELPRTVLEADLGQPLADVNFFGELAGRKSAERLFVCVPGD</sequence>